<dbReference type="RefSeq" id="WP_359977272.1">
    <property type="nucleotide sequence ID" value="NZ_JBEZLS010000003.1"/>
</dbReference>
<dbReference type="EMBL" id="JBEZLS010000003">
    <property type="protein sequence ID" value="MEU9350592.1"/>
    <property type="molecule type" value="Genomic_DNA"/>
</dbReference>
<proteinExistence type="inferred from homology"/>
<dbReference type="InterPro" id="IPR015815">
    <property type="entry name" value="HIBADH-related"/>
</dbReference>
<comment type="similarity">
    <text evidence="1">Belongs to the HIBADH-related family.</text>
</comment>
<keyword evidence="7" id="KW-1185">Reference proteome</keyword>
<dbReference type="Gene3D" id="3.40.50.720">
    <property type="entry name" value="NAD(P)-binding Rossmann-like Domain"/>
    <property type="match status" value="1"/>
</dbReference>
<evidence type="ECO:0000256" key="1">
    <source>
        <dbReference type="ARBA" id="ARBA00009080"/>
    </source>
</evidence>
<keyword evidence="2 6" id="KW-0560">Oxidoreductase</keyword>
<dbReference type="PANTHER" id="PTHR43060">
    <property type="entry name" value="3-HYDROXYISOBUTYRATE DEHYDROGENASE-LIKE 1, MITOCHONDRIAL-RELATED"/>
    <property type="match status" value="1"/>
</dbReference>
<evidence type="ECO:0000259" key="5">
    <source>
        <dbReference type="Pfam" id="PF14833"/>
    </source>
</evidence>
<feature type="domain" description="3-hydroxyisobutyrate dehydrogenase-like NAD-binding" evidence="5">
    <location>
        <begin position="159"/>
        <end position="248"/>
    </location>
</feature>
<gene>
    <name evidence="6" type="ORF">AB0D65_06110</name>
</gene>
<dbReference type="InterPro" id="IPR006115">
    <property type="entry name" value="6PGDH_NADP-bd"/>
</dbReference>
<evidence type="ECO:0000256" key="3">
    <source>
        <dbReference type="ARBA" id="ARBA00023027"/>
    </source>
</evidence>
<reference evidence="6 7" key="1">
    <citation type="submission" date="2024-06" db="EMBL/GenBank/DDBJ databases">
        <title>The Natural Products Discovery Center: Release of the First 8490 Sequenced Strains for Exploring Actinobacteria Biosynthetic Diversity.</title>
        <authorList>
            <person name="Kalkreuter E."/>
            <person name="Kautsar S.A."/>
            <person name="Yang D."/>
            <person name="Bader C.D."/>
            <person name="Teijaro C.N."/>
            <person name="Fluegel L."/>
            <person name="Davis C.M."/>
            <person name="Simpson J.R."/>
            <person name="Lauterbach L."/>
            <person name="Steele A.D."/>
            <person name="Gui C."/>
            <person name="Meng S."/>
            <person name="Li G."/>
            <person name="Viehrig K."/>
            <person name="Ye F."/>
            <person name="Su P."/>
            <person name="Kiefer A.F."/>
            <person name="Nichols A."/>
            <person name="Cepeda A.J."/>
            <person name="Yan W."/>
            <person name="Fan B."/>
            <person name="Jiang Y."/>
            <person name="Adhikari A."/>
            <person name="Zheng C.-J."/>
            <person name="Schuster L."/>
            <person name="Cowan T.M."/>
            <person name="Smanski M.J."/>
            <person name="Chevrette M.G."/>
            <person name="De Carvalho L.P.S."/>
            <person name="Shen B."/>
        </authorList>
    </citation>
    <scope>NUCLEOTIDE SEQUENCE [LARGE SCALE GENOMIC DNA]</scope>
    <source>
        <strain evidence="6 7">NPDC048274</strain>
    </source>
</reference>
<keyword evidence="3" id="KW-0520">NAD</keyword>
<evidence type="ECO:0000313" key="6">
    <source>
        <dbReference type="EMBL" id="MEU9350592.1"/>
    </source>
</evidence>
<dbReference type="SUPFAM" id="SSF48179">
    <property type="entry name" value="6-phosphogluconate dehydrogenase C-terminal domain-like"/>
    <property type="match status" value="1"/>
</dbReference>
<sequence>MELGLVGAGRMGRPMLRRLVRAGHRVRVYARGAEAREVLAGDGAEPVTSLTAVARGADAVLVCVLTDAQVREVCLDGALGVALPAGAVLVVHTTGDPRTVRALADRGADVVDAPVSGGPHDIEAGRLTVFAGGRQEAVDRVRPALSAYAEPVLHVGPLGAGQSVKLVNNALFAAQLGLLAQAVEVGQRLGVDEGTLLAALAHGSAAGNASAASAARGGVAALAAGAGPFLRKDLAVVTALAGELDLGLGALEPAVRNLEELLPGSD</sequence>
<dbReference type="PIRSF" id="PIRSF000103">
    <property type="entry name" value="HIBADH"/>
    <property type="match status" value="1"/>
</dbReference>
<dbReference type="Proteomes" id="UP001551582">
    <property type="component" value="Unassembled WGS sequence"/>
</dbReference>
<comment type="caution">
    <text evidence="6">The sequence shown here is derived from an EMBL/GenBank/DDBJ whole genome shotgun (WGS) entry which is preliminary data.</text>
</comment>
<dbReference type="Pfam" id="PF03446">
    <property type="entry name" value="NAD_binding_2"/>
    <property type="match status" value="1"/>
</dbReference>
<feature type="domain" description="6-phosphogluconate dehydrogenase NADP-binding" evidence="4">
    <location>
        <begin position="3"/>
        <end position="156"/>
    </location>
</feature>
<dbReference type="Pfam" id="PF14833">
    <property type="entry name" value="NAD_binding_11"/>
    <property type="match status" value="1"/>
</dbReference>
<dbReference type="PANTHER" id="PTHR43060:SF15">
    <property type="entry name" value="3-HYDROXYISOBUTYRATE DEHYDROGENASE-LIKE 1, MITOCHONDRIAL-RELATED"/>
    <property type="match status" value="1"/>
</dbReference>
<dbReference type="InterPro" id="IPR008927">
    <property type="entry name" value="6-PGluconate_DH-like_C_sf"/>
</dbReference>
<dbReference type="InterPro" id="IPR029154">
    <property type="entry name" value="HIBADH-like_NADP-bd"/>
</dbReference>
<evidence type="ECO:0000256" key="2">
    <source>
        <dbReference type="ARBA" id="ARBA00023002"/>
    </source>
</evidence>
<dbReference type="GO" id="GO:0016491">
    <property type="term" value="F:oxidoreductase activity"/>
    <property type="evidence" value="ECO:0007669"/>
    <property type="project" value="UniProtKB-KW"/>
</dbReference>
<name>A0ABV3E1R5_9ACTN</name>
<dbReference type="SUPFAM" id="SSF51735">
    <property type="entry name" value="NAD(P)-binding Rossmann-fold domains"/>
    <property type="match status" value="1"/>
</dbReference>
<dbReference type="Gene3D" id="1.10.1040.10">
    <property type="entry name" value="N-(1-d-carboxylethyl)-l-norvaline Dehydrogenase, domain 2"/>
    <property type="match status" value="1"/>
</dbReference>
<protein>
    <submittedName>
        <fullName evidence="6">NAD(P)-dependent oxidoreductase</fullName>
        <ecNumber evidence="6">1.1.-.-</ecNumber>
    </submittedName>
</protein>
<dbReference type="InterPro" id="IPR036291">
    <property type="entry name" value="NAD(P)-bd_dom_sf"/>
</dbReference>
<dbReference type="InterPro" id="IPR013328">
    <property type="entry name" value="6PGD_dom2"/>
</dbReference>
<evidence type="ECO:0000259" key="4">
    <source>
        <dbReference type="Pfam" id="PF03446"/>
    </source>
</evidence>
<accession>A0ABV3E1R5</accession>
<dbReference type="EC" id="1.1.-.-" evidence="6"/>
<evidence type="ECO:0000313" key="7">
    <source>
        <dbReference type="Proteomes" id="UP001551582"/>
    </source>
</evidence>
<organism evidence="6 7">
    <name type="scientific">Streptomyces griseoloalbus</name>
    <dbReference type="NCBI Taxonomy" id="67303"/>
    <lineage>
        <taxon>Bacteria</taxon>
        <taxon>Bacillati</taxon>
        <taxon>Actinomycetota</taxon>
        <taxon>Actinomycetes</taxon>
        <taxon>Kitasatosporales</taxon>
        <taxon>Streptomycetaceae</taxon>
        <taxon>Streptomyces</taxon>
    </lineage>
</organism>